<evidence type="ECO:0000313" key="1">
    <source>
        <dbReference type="EMBL" id="MCR2805563.1"/>
    </source>
</evidence>
<gene>
    <name evidence="1" type="ORF">NQZ67_16865</name>
</gene>
<dbReference type="PANTHER" id="PTHR43544:SF12">
    <property type="entry name" value="NAD(P)-BINDING ROSSMANN-FOLD SUPERFAMILY PROTEIN"/>
    <property type="match status" value="1"/>
</dbReference>
<evidence type="ECO:0000313" key="2">
    <source>
        <dbReference type="Proteomes" id="UP001141950"/>
    </source>
</evidence>
<dbReference type="Proteomes" id="UP001141950">
    <property type="component" value="Unassembled WGS sequence"/>
</dbReference>
<reference evidence="1" key="1">
    <citation type="submission" date="2022-08" db="EMBL/GenBank/DDBJ databases">
        <title>The genomic sequence of strain Paenibacillus sp. SCIV0701.</title>
        <authorList>
            <person name="Zhao H."/>
        </authorList>
    </citation>
    <scope>NUCLEOTIDE SEQUENCE</scope>
    <source>
        <strain evidence="1">SCIV0701</strain>
    </source>
</reference>
<dbReference type="RefSeq" id="WP_257448158.1">
    <property type="nucleotide sequence ID" value="NZ_JANIPJ010000012.1"/>
</dbReference>
<dbReference type="EMBL" id="JANIPJ010000012">
    <property type="protein sequence ID" value="MCR2805563.1"/>
    <property type="molecule type" value="Genomic_DNA"/>
</dbReference>
<dbReference type="SUPFAM" id="SSF51735">
    <property type="entry name" value="NAD(P)-binding Rossmann-fold domains"/>
    <property type="match status" value="1"/>
</dbReference>
<dbReference type="InterPro" id="IPR051468">
    <property type="entry name" value="Fungal_SecMetab_SDRs"/>
</dbReference>
<dbReference type="InterPro" id="IPR002347">
    <property type="entry name" value="SDR_fam"/>
</dbReference>
<dbReference type="AlphaFoldDB" id="A0A9X2MTG0"/>
<sequence>MKKWAFVTGADRGVGLSLVKRLLERDYLVFGGQYSENGSELTQLEASCQGKLKIIPLDIGDPVDKAAESVYAVTDRLDILINNAAILGDIHATIQDELDFEEIERVFRVNALGSLRMSNKLMGLLLASESKLLVNISSEAGSIGNCWRTAWFGYCMSKASLNMQSMLIHNEIAPLGGKVIVLHPGHVQTFMQGKLDVTGKLTPDESSERIMRLIDSRLEADPSEELTLLDEQGIVMPW</sequence>
<dbReference type="Pfam" id="PF00106">
    <property type="entry name" value="adh_short"/>
    <property type="match status" value="1"/>
</dbReference>
<dbReference type="PANTHER" id="PTHR43544">
    <property type="entry name" value="SHORT-CHAIN DEHYDROGENASE/REDUCTASE"/>
    <property type="match status" value="1"/>
</dbReference>
<dbReference type="GO" id="GO:0016491">
    <property type="term" value="F:oxidoreductase activity"/>
    <property type="evidence" value="ECO:0007669"/>
    <property type="project" value="TreeGrafter"/>
</dbReference>
<dbReference type="PRINTS" id="PR00081">
    <property type="entry name" value="GDHRDH"/>
</dbReference>
<accession>A0A9X2MTG0</accession>
<dbReference type="InterPro" id="IPR036291">
    <property type="entry name" value="NAD(P)-bd_dom_sf"/>
</dbReference>
<organism evidence="1 2">
    <name type="scientific">Paenibacillus soyae</name>
    <dbReference type="NCBI Taxonomy" id="2969249"/>
    <lineage>
        <taxon>Bacteria</taxon>
        <taxon>Bacillati</taxon>
        <taxon>Bacillota</taxon>
        <taxon>Bacilli</taxon>
        <taxon>Bacillales</taxon>
        <taxon>Paenibacillaceae</taxon>
        <taxon>Paenibacillus</taxon>
    </lineage>
</organism>
<protein>
    <submittedName>
        <fullName evidence="1">SDR family NAD(P)-dependent oxidoreductase</fullName>
    </submittedName>
</protein>
<proteinExistence type="predicted"/>
<dbReference type="Gene3D" id="3.40.50.720">
    <property type="entry name" value="NAD(P)-binding Rossmann-like Domain"/>
    <property type="match status" value="1"/>
</dbReference>
<dbReference type="GO" id="GO:0005737">
    <property type="term" value="C:cytoplasm"/>
    <property type="evidence" value="ECO:0007669"/>
    <property type="project" value="TreeGrafter"/>
</dbReference>
<name>A0A9X2MTG0_9BACL</name>
<keyword evidence="2" id="KW-1185">Reference proteome</keyword>
<comment type="caution">
    <text evidence="1">The sequence shown here is derived from an EMBL/GenBank/DDBJ whole genome shotgun (WGS) entry which is preliminary data.</text>
</comment>